<dbReference type="GO" id="GO:0003964">
    <property type="term" value="F:RNA-directed DNA polymerase activity"/>
    <property type="evidence" value="ECO:0007669"/>
    <property type="project" value="UniProtKB-KW"/>
</dbReference>
<evidence type="ECO:0000313" key="1">
    <source>
        <dbReference type="EMBL" id="PKU39754.1"/>
    </source>
</evidence>
<reference evidence="2" key="2">
    <citation type="submission" date="2017-12" db="EMBL/GenBank/DDBJ databases">
        <title>Genome sequence of the Bar-tailed Godwit (Limosa lapponica baueri).</title>
        <authorList>
            <person name="Lima N.C.B."/>
            <person name="Parody-Merino A.M."/>
            <person name="Battley P.F."/>
            <person name="Fidler A.E."/>
            <person name="Prosdocimi F."/>
        </authorList>
    </citation>
    <scope>NUCLEOTIDE SEQUENCE [LARGE SCALE GENOMIC DNA]</scope>
</reference>
<keyword evidence="2" id="KW-1185">Reference proteome</keyword>
<dbReference type="OrthoDB" id="10063195at2759"/>
<protein>
    <submittedName>
        <fullName evidence="1">Rna-directed dna polymerase from mobile element jockey-like</fullName>
    </submittedName>
</protein>
<proteinExistence type="predicted"/>
<organism evidence="1 2">
    <name type="scientific">Limosa lapponica baueri</name>
    <dbReference type="NCBI Taxonomy" id="1758121"/>
    <lineage>
        <taxon>Eukaryota</taxon>
        <taxon>Metazoa</taxon>
        <taxon>Chordata</taxon>
        <taxon>Craniata</taxon>
        <taxon>Vertebrata</taxon>
        <taxon>Euteleostomi</taxon>
        <taxon>Archelosauria</taxon>
        <taxon>Archosauria</taxon>
        <taxon>Dinosauria</taxon>
        <taxon>Saurischia</taxon>
        <taxon>Theropoda</taxon>
        <taxon>Coelurosauria</taxon>
        <taxon>Aves</taxon>
        <taxon>Neognathae</taxon>
        <taxon>Neoaves</taxon>
        <taxon>Charadriiformes</taxon>
        <taxon>Scolopacidae</taxon>
        <taxon>Limosa</taxon>
    </lineage>
</organism>
<keyword evidence="1" id="KW-0548">Nucleotidyltransferase</keyword>
<accession>A0A2I0U0Z3</accession>
<evidence type="ECO:0000313" key="2">
    <source>
        <dbReference type="Proteomes" id="UP000233556"/>
    </source>
</evidence>
<reference evidence="2" key="1">
    <citation type="submission" date="2017-11" db="EMBL/GenBank/DDBJ databases">
        <authorList>
            <person name="Lima N.C."/>
            <person name="Parody-Merino A.M."/>
            <person name="Battley P.F."/>
            <person name="Fidler A.E."/>
            <person name="Prosdocimi F."/>
        </authorList>
    </citation>
    <scope>NUCLEOTIDE SEQUENCE [LARGE SCALE GENOMIC DNA]</scope>
</reference>
<name>A0A2I0U0Z3_LIMLA</name>
<gene>
    <name evidence="1" type="ORF">llap_9940</name>
</gene>
<dbReference type="EMBL" id="KZ506417">
    <property type="protein sequence ID" value="PKU39754.1"/>
    <property type="molecule type" value="Genomic_DNA"/>
</dbReference>
<keyword evidence="1" id="KW-0695">RNA-directed DNA polymerase</keyword>
<dbReference type="Proteomes" id="UP000233556">
    <property type="component" value="Unassembled WGS sequence"/>
</dbReference>
<dbReference type="PANTHER" id="PTHR33332">
    <property type="entry name" value="REVERSE TRANSCRIPTASE DOMAIN-CONTAINING PROTEIN"/>
    <property type="match status" value="1"/>
</dbReference>
<sequence>MLGWELQKDHQPCCNLVNPAALHTPSPAEALKVLAQHLNPLTLLSSTGVSLAGTGLNLSGGSLYPSESQQGFTKGKSCLDNLVAFYNGVTISVDKGRAMTIVYLDFCKAFVMVPHNILLSKLERDCGIEWTFKFVDDTKLSGAAEMLEGWDAIQRDLDRLEKWPHMNLMRFNKAKCKVLHLDWGTPQYQYRLWDEGIALRLMLYITITLKSIGYHLICQLPQSIFAVSQDKVHIQAMIKPWTQSVSNSSSEYSCQYMD</sequence>
<keyword evidence="1" id="KW-0808">Transferase</keyword>
<dbReference type="AlphaFoldDB" id="A0A2I0U0Z3"/>